<reference evidence="1 2" key="1">
    <citation type="journal article" date="2019" name="PLoS Negl. Trop. Dis.">
        <title>Revisiting the worldwide diversity of Leptospira species in the environment.</title>
        <authorList>
            <person name="Vincent A.T."/>
            <person name="Schiettekatte O."/>
            <person name="Bourhy P."/>
            <person name="Veyrier F.J."/>
            <person name="Picardeau M."/>
        </authorList>
    </citation>
    <scope>NUCLEOTIDE SEQUENCE [LARGE SCALE GENOMIC DNA]</scope>
    <source>
        <strain evidence="1 2">201800273</strain>
    </source>
</reference>
<proteinExistence type="predicted"/>
<evidence type="ECO:0000313" key="1">
    <source>
        <dbReference type="EMBL" id="TGL07383.1"/>
    </source>
</evidence>
<sequence length="386" mass="41887">MIKFQIVWHRSIFYFFFAIQTLLFITHCKGENFSNVCDPQSKAFYQTIFLKFALNDKSITCGIGPFPGKEITSYSIPSLGISGIISDTNISLVSDTLSSFTPLVAKFTTTGESVSIGNVTQTSEVTANSFSSNLIYTVTATDGTSKDYTVTLTAPRTYGGSSLVLWFKADSLNLSDGANVQTWNDFSGRGNHLTQVTFPTRQPVYRLNQVNGLPALNFSQASLTSMSYSGGTGFSSINSGSFFLVFKMPQTHPATNLLLVGSANGREINIGASPGNELYLWRNGSGLTPPSVNSIPVTTFIAIASVQNTNVSWQEYWNGDLKGNATSNIESYVTGTDGSLSNGNMDGDVAEFFFFDSALSQNEIDKVFCYLRAKYKLIATTKSCGI</sequence>
<comment type="caution">
    <text evidence="1">The sequence shown here is derived from an EMBL/GenBank/DDBJ whole genome shotgun (WGS) entry which is preliminary data.</text>
</comment>
<dbReference type="OrthoDB" id="336968at2"/>
<dbReference type="Proteomes" id="UP000297641">
    <property type="component" value="Unassembled WGS sequence"/>
</dbReference>
<dbReference type="InterPro" id="IPR013320">
    <property type="entry name" value="ConA-like_dom_sf"/>
</dbReference>
<protein>
    <recommendedName>
        <fullName evidence="3">DUF5018 domain-containing protein</fullName>
    </recommendedName>
</protein>
<dbReference type="SUPFAM" id="SSF49899">
    <property type="entry name" value="Concanavalin A-like lectins/glucanases"/>
    <property type="match status" value="1"/>
</dbReference>
<dbReference type="Gene3D" id="2.60.120.200">
    <property type="match status" value="1"/>
</dbReference>
<name>A0A7I0HU71_9LEPT</name>
<dbReference type="RefSeq" id="WP_135740915.1">
    <property type="nucleotide sequence ID" value="NZ_RQHL01000012.1"/>
</dbReference>
<accession>A0A7I0HU71</accession>
<dbReference type="Gene3D" id="2.60.40.2340">
    <property type="match status" value="1"/>
</dbReference>
<evidence type="ECO:0000313" key="2">
    <source>
        <dbReference type="Proteomes" id="UP000297641"/>
    </source>
</evidence>
<dbReference type="EMBL" id="RQFT01000007">
    <property type="protein sequence ID" value="TGL07383.1"/>
    <property type="molecule type" value="Genomic_DNA"/>
</dbReference>
<dbReference type="AlphaFoldDB" id="A0A7I0HU71"/>
<gene>
    <name evidence="1" type="ORF">EHQ43_08235</name>
</gene>
<organism evidence="1 2">
    <name type="scientific">Leptospira bouyouniensis</name>
    <dbReference type="NCBI Taxonomy" id="2484911"/>
    <lineage>
        <taxon>Bacteria</taxon>
        <taxon>Pseudomonadati</taxon>
        <taxon>Spirochaetota</taxon>
        <taxon>Spirochaetia</taxon>
        <taxon>Leptospirales</taxon>
        <taxon>Leptospiraceae</taxon>
        <taxon>Leptospira</taxon>
    </lineage>
</organism>
<evidence type="ECO:0008006" key="3">
    <source>
        <dbReference type="Google" id="ProtNLM"/>
    </source>
</evidence>